<dbReference type="AlphaFoldDB" id="B9M890"/>
<keyword evidence="2" id="KW-1185">Reference proteome</keyword>
<protein>
    <submittedName>
        <fullName evidence="1">SAP domain protein</fullName>
    </submittedName>
</protein>
<proteinExistence type="predicted"/>
<sequence>MKVDEVKEIAKQRGIKAGKLNKTDLIKTIQDTEGNDPCFASGKASECGQESCLWRQDCPK</sequence>
<evidence type="ECO:0000313" key="2">
    <source>
        <dbReference type="Proteomes" id="UP000007721"/>
    </source>
</evidence>
<dbReference type="KEGG" id="geo:Geob_1999"/>
<dbReference type="HOGENOM" id="CLU_203783_0_0_7"/>
<accession>B9M890</accession>
<reference evidence="1 2" key="1">
    <citation type="submission" date="2009-01" db="EMBL/GenBank/DDBJ databases">
        <title>Complete sequence of Geobacter sp. FRC-32.</title>
        <authorList>
            <consortium name="US DOE Joint Genome Institute"/>
            <person name="Lucas S."/>
            <person name="Copeland A."/>
            <person name="Lapidus A."/>
            <person name="Glavina del Rio T."/>
            <person name="Dalin E."/>
            <person name="Tice H."/>
            <person name="Bruce D."/>
            <person name="Goodwin L."/>
            <person name="Pitluck S."/>
            <person name="Saunders E."/>
            <person name="Brettin T."/>
            <person name="Detter J.C."/>
            <person name="Han C."/>
            <person name="Larimer F."/>
            <person name="Land M."/>
            <person name="Hauser L."/>
            <person name="Kyrpides N."/>
            <person name="Ovchinnikova G."/>
            <person name="Kostka J."/>
            <person name="Richardson P."/>
        </authorList>
    </citation>
    <scope>NUCLEOTIDE SEQUENCE [LARGE SCALE GENOMIC DNA]</scope>
    <source>
        <strain evidence="2">DSM 22248 / JCM 15807 / FRC-32</strain>
    </source>
</reference>
<name>B9M890_GEODF</name>
<dbReference type="eggNOG" id="ENOG5033C3D">
    <property type="taxonomic scope" value="Bacteria"/>
</dbReference>
<organism evidence="1 2">
    <name type="scientific">Geotalea daltonii (strain DSM 22248 / JCM 15807 / FRC-32)</name>
    <name type="common">Geobacter daltonii</name>
    <dbReference type="NCBI Taxonomy" id="316067"/>
    <lineage>
        <taxon>Bacteria</taxon>
        <taxon>Pseudomonadati</taxon>
        <taxon>Thermodesulfobacteriota</taxon>
        <taxon>Desulfuromonadia</taxon>
        <taxon>Geobacterales</taxon>
        <taxon>Geobacteraceae</taxon>
        <taxon>Geotalea</taxon>
    </lineage>
</organism>
<gene>
    <name evidence="1" type="ordered locus">Geob_1999</name>
</gene>
<evidence type="ECO:0000313" key="1">
    <source>
        <dbReference type="EMBL" id="ACM20356.1"/>
    </source>
</evidence>
<dbReference type="OrthoDB" id="1687780at2"/>
<dbReference type="Proteomes" id="UP000007721">
    <property type="component" value="Chromosome"/>
</dbReference>
<dbReference type="EMBL" id="CP001390">
    <property type="protein sequence ID" value="ACM20356.1"/>
    <property type="molecule type" value="Genomic_DNA"/>
</dbReference>
<dbReference type="RefSeq" id="WP_012647085.1">
    <property type="nucleotide sequence ID" value="NC_011979.1"/>
</dbReference>
<dbReference type="STRING" id="316067.Geob_1999"/>